<dbReference type="InterPro" id="IPR015797">
    <property type="entry name" value="NUDIX_hydrolase-like_dom_sf"/>
</dbReference>
<evidence type="ECO:0000256" key="1">
    <source>
        <dbReference type="ARBA" id="ARBA00001946"/>
    </source>
</evidence>
<dbReference type="PANTHER" id="PTHR11839">
    <property type="entry name" value="UDP/ADP-SUGAR PYROPHOSPHATASE"/>
    <property type="match status" value="1"/>
</dbReference>
<keyword evidence="2" id="KW-0378">Hydrolase</keyword>
<dbReference type="GO" id="GO:0016787">
    <property type="term" value="F:hydrolase activity"/>
    <property type="evidence" value="ECO:0007669"/>
    <property type="project" value="UniProtKB-KW"/>
</dbReference>
<keyword evidence="5" id="KW-1185">Reference proteome</keyword>
<comment type="caution">
    <text evidence="4">The sequence shown here is derived from an EMBL/GenBank/DDBJ whole genome shotgun (WGS) entry which is preliminary data.</text>
</comment>
<dbReference type="RefSeq" id="WP_134753131.1">
    <property type="nucleotide sequence ID" value="NZ_MYFO02000010.1"/>
</dbReference>
<dbReference type="EMBL" id="MYFO01000013">
    <property type="protein sequence ID" value="TFE87566.1"/>
    <property type="molecule type" value="Genomic_DNA"/>
</dbReference>
<gene>
    <name evidence="4" type="ORF">B5M42_12120</name>
</gene>
<dbReference type="Gene3D" id="3.90.79.10">
    <property type="entry name" value="Nucleoside Triphosphate Pyrophosphohydrolase"/>
    <property type="match status" value="1"/>
</dbReference>
<organism evidence="4 5">
    <name type="scientific">Paenibacillus athensensis</name>
    <dbReference type="NCBI Taxonomy" id="1967502"/>
    <lineage>
        <taxon>Bacteria</taxon>
        <taxon>Bacillati</taxon>
        <taxon>Bacillota</taxon>
        <taxon>Bacilli</taxon>
        <taxon>Bacillales</taxon>
        <taxon>Paenibacillaceae</taxon>
        <taxon>Paenibacillus</taxon>
    </lineage>
</organism>
<dbReference type="GO" id="GO:0005829">
    <property type="term" value="C:cytosol"/>
    <property type="evidence" value="ECO:0007669"/>
    <property type="project" value="TreeGrafter"/>
</dbReference>
<dbReference type="Proteomes" id="UP000298246">
    <property type="component" value="Unassembled WGS sequence"/>
</dbReference>
<dbReference type="AlphaFoldDB" id="A0A4Y8Q2C5"/>
<comment type="cofactor">
    <cofactor evidence="1">
        <name>Mg(2+)</name>
        <dbReference type="ChEBI" id="CHEBI:18420"/>
    </cofactor>
</comment>
<dbReference type="SUPFAM" id="SSF55811">
    <property type="entry name" value="Nudix"/>
    <property type="match status" value="1"/>
</dbReference>
<dbReference type="OrthoDB" id="9806150at2"/>
<dbReference type="PROSITE" id="PS00893">
    <property type="entry name" value="NUDIX_BOX"/>
    <property type="match status" value="1"/>
</dbReference>
<proteinExistence type="predicted"/>
<dbReference type="InterPro" id="IPR020084">
    <property type="entry name" value="NUDIX_hydrolase_CS"/>
</dbReference>
<name>A0A4Y8Q2C5_9BACL</name>
<dbReference type="FunFam" id="3.90.79.10:FF:000024">
    <property type="entry name" value="ADP-ribose pyrophosphatase"/>
    <property type="match status" value="1"/>
</dbReference>
<evidence type="ECO:0000313" key="5">
    <source>
        <dbReference type="Proteomes" id="UP000298246"/>
    </source>
</evidence>
<dbReference type="PROSITE" id="PS51462">
    <property type="entry name" value="NUDIX"/>
    <property type="match status" value="1"/>
</dbReference>
<dbReference type="GO" id="GO:0019693">
    <property type="term" value="P:ribose phosphate metabolic process"/>
    <property type="evidence" value="ECO:0007669"/>
    <property type="project" value="TreeGrafter"/>
</dbReference>
<evidence type="ECO:0000256" key="2">
    <source>
        <dbReference type="ARBA" id="ARBA00022801"/>
    </source>
</evidence>
<accession>A0A4Y8Q2C5</accession>
<dbReference type="GO" id="GO:0006753">
    <property type="term" value="P:nucleoside phosphate metabolic process"/>
    <property type="evidence" value="ECO:0007669"/>
    <property type="project" value="TreeGrafter"/>
</dbReference>
<evidence type="ECO:0000313" key="4">
    <source>
        <dbReference type="EMBL" id="TFE87566.1"/>
    </source>
</evidence>
<sequence length="188" mass="21009">MSEAGKKFEEVTVSTQSIFQGKMISLQVDTVQLPGGGTATREIVKHPGAVAVLALLDDKLIVVEQYRKPLEKSQVEIPAGKLDPGEEPLTAARRELEEETGYTTESIRHVCSFYTSPGFADEILHLYVAEQLVKGEARPDEDEFLECEAITLDEALRYIREQRISDAKTILAVYAWQLYRLTGQIGHE</sequence>
<dbReference type="Pfam" id="PF00293">
    <property type="entry name" value="NUDIX"/>
    <property type="match status" value="1"/>
</dbReference>
<evidence type="ECO:0000259" key="3">
    <source>
        <dbReference type="PROSITE" id="PS51462"/>
    </source>
</evidence>
<feature type="domain" description="Nudix hydrolase" evidence="3">
    <location>
        <begin position="44"/>
        <end position="179"/>
    </location>
</feature>
<reference evidence="4 5" key="1">
    <citation type="submission" date="2017-03" db="EMBL/GenBank/DDBJ databases">
        <title>Isolation of Levoglucosan Utilizing Bacteria.</title>
        <authorList>
            <person name="Arya A.S."/>
        </authorList>
    </citation>
    <scope>NUCLEOTIDE SEQUENCE [LARGE SCALE GENOMIC DNA]</scope>
    <source>
        <strain evidence="4 5">MEC069</strain>
    </source>
</reference>
<protein>
    <submittedName>
        <fullName evidence="4">ADP-ribose pyrophosphatase</fullName>
    </submittedName>
</protein>
<dbReference type="InterPro" id="IPR000086">
    <property type="entry name" value="NUDIX_hydrolase_dom"/>
</dbReference>
<dbReference type="PANTHER" id="PTHR11839:SF18">
    <property type="entry name" value="NUDIX HYDROLASE DOMAIN-CONTAINING PROTEIN"/>
    <property type="match status" value="1"/>
</dbReference>